<dbReference type="GO" id="GO:0004674">
    <property type="term" value="F:protein serine/threonine kinase activity"/>
    <property type="evidence" value="ECO:0007669"/>
    <property type="project" value="UniProtKB-KW"/>
</dbReference>
<evidence type="ECO:0000313" key="3">
    <source>
        <dbReference type="EMBL" id="ACC79097.1"/>
    </source>
</evidence>
<organism evidence="3 4">
    <name type="scientific">Nostoc punctiforme (strain ATCC 29133 / PCC 73102)</name>
    <dbReference type="NCBI Taxonomy" id="63737"/>
    <lineage>
        <taxon>Bacteria</taxon>
        <taxon>Bacillati</taxon>
        <taxon>Cyanobacteriota</taxon>
        <taxon>Cyanophyceae</taxon>
        <taxon>Nostocales</taxon>
        <taxon>Nostocaceae</taxon>
        <taxon>Nostoc</taxon>
    </lineage>
</organism>
<dbReference type="PANTHER" id="PTHR35526:SF3">
    <property type="entry name" value="ANTI-SIGMA-F FACTOR RSBW"/>
    <property type="match status" value="1"/>
</dbReference>
<dbReference type="InterPro" id="IPR036890">
    <property type="entry name" value="HATPase_C_sf"/>
</dbReference>
<evidence type="ECO:0000256" key="1">
    <source>
        <dbReference type="ARBA" id="ARBA00022527"/>
    </source>
</evidence>
<sequence>MPKSFIFCILVDKISQLRFFGIRAIWRIMQNLITSNLGLFIFKSQLMFTIVQQDHLKVKSELSLLNQVQEWFEQFCLQHLSQLGWSKTQLDRLNLALAEGFTNAVRHAHHALPPETTIEINVDLWIDRLEIRIWDYGKPFNPDAIAEPAPGTLQVGGYGWFLLRRLADRVVYERGADGRNCLLIVKYSVEAQ</sequence>
<keyword evidence="1 3" id="KW-0418">Kinase</keyword>
<gene>
    <name evidence="3" type="ordered locus">Npun_F0312</name>
</gene>
<keyword evidence="1 3" id="KW-0808">Transferase</keyword>
<evidence type="ECO:0000259" key="2">
    <source>
        <dbReference type="Pfam" id="PF13581"/>
    </source>
</evidence>
<dbReference type="InterPro" id="IPR050267">
    <property type="entry name" value="Anti-sigma-factor_SerPK"/>
</dbReference>
<dbReference type="SUPFAM" id="SSF55874">
    <property type="entry name" value="ATPase domain of HSP90 chaperone/DNA topoisomerase II/histidine kinase"/>
    <property type="match status" value="1"/>
</dbReference>
<evidence type="ECO:0000313" key="4">
    <source>
        <dbReference type="Proteomes" id="UP000001191"/>
    </source>
</evidence>
<dbReference type="KEGG" id="npu:Npun_F0312"/>
<keyword evidence="1 3" id="KW-0723">Serine/threonine-protein kinase</keyword>
<dbReference type="eggNOG" id="COG2172">
    <property type="taxonomic scope" value="Bacteria"/>
</dbReference>
<dbReference type="STRING" id="63737.Npun_F0312"/>
<dbReference type="EnsemblBacteria" id="ACC79097">
    <property type="protein sequence ID" value="ACC79097"/>
    <property type="gene ID" value="Npun_F0312"/>
</dbReference>
<dbReference type="Pfam" id="PF13581">
    <property type="entry name" value="HATPase_c_2"/>
    <property type="match status" value="1"/>
</dbReference>
<protein>
    <submittedName>
        <fullName evidence="3">Putative anti-sigma regulatory factor, serine/threonine protein kinase</fullName>
    </submittedName>
</protein>
<reference evidence="3 4" key="2">
    <citation type="journal article" date="2013" name="Plant Physiol.">
        <title>A Nostoc punctiforme Sugar Transporter Necessary to Establish a Cyanobacterium-Plant Symbiosis.</title>
        <authorList>
            <person name="Ekman M."/>
            <person name="Picossi S."/>
            <person name="Campbell E.L."/>
            <person name="Meeks J.C."/>
            <person name="Flores E."/>
        </authorList>
    </citation>
    <scope>NUCLEOTIDE SEQUENCE [LARGE SCALE GENOMIC DNA]</scope>
    <source>
        <strain evidence="4">ATCC 29133 / PCC 73102</strain>
    </source>
</reference>
<accession>B2J5T1</accession>
<dbReference type="CDD" id="cd16936">
    <property type="entry name" value="HATPase_RsbW-like"/>
    <property type="match status" value="1"/>
</dbReference>
<name>B2J5T1_NOSP7</name>
<dbReference type="InterPro" id="IPR003594">
    <property type="entry name" value="HATPase_dom"/>
</dbReference>
<keyword evidence="4" id="KW-1185">Reference proteome</keyword>
<dbReference type="Proteomes" id="UP000001191">
    <property type="component" value="Chromosome"/>
</dbReference>
<dbReference type="HOGENOM" id="CLU_090336_16_0_3"/>
<dbReference type="Gene3D" id="3.30.565.10">
    <property type="entry name" value="Histidine kinase-like ATPase, C-terminal domain"/>
    <property type="match status" value="1"/>
</dbReference>
<dbReference type="AlphaFoldDB" id="B2J5T1"/>
<dbReference type="PhylomeDB" id="B2J5T1"/>
<dbReference type="EMBL" id="CP001037">
    <property type="protein sequence ID" value="ACC79097.1"/>
    <property type="molecule type" value="Genomic_DNA"/>
</dbReference>
<feature type="domain" description="Histidine kinase/HSP90-like ATPase" evidence="2">
    <location>
        <begin position="67"/>
        <end position="185"/>
    </location>
</feature>
<reference evidence="4" key="1">
    <citation type="submission" date="2008-04" db="EMBL/GenBank/DDBJ databases">
        <title>Complete sequence of chromosome of Nostoc punctiforme ATCC 29133.</title>
        <authorList>
            <consortium name="US DOE Joint Genome Institute"/>
            <person name="Copeland A."/>
            <person name="Lucas S."/>
            <person name="Lapidus A."/>
            <person name="Glavina del Rio T."/>
            <person name="Dalin E."/>
            <person name="Tice H."/>
            <person name="Pitluck S."/>
            <person name="Chain P."/>
            <person name="Malfatti S."/>
            <person name="Shin M."/>
            <person name="Vergez L."/>
            <person name="Schmutz J."/>
            <person name="Larimer F."/>
            <person name="Land M."/>
            <person name="Hauser L."/>
            <person name="Kyrpides N."/>
            <person name="Kim E."/>
            <person name="Meeks J.C."/>
            <person name="Elhai J."/>
            <person name="Campbell E.L."/>
            <person name="Thiel T."/>
            <person name="Longmire J."/>
            <person name="Potts M."/>
            <person name="Atlas R."/>
        </authorList>
    </citation>
    <scope>NUCLEOTIDE SEQUENCE [LARGE SCALE GENOMIC DNA]</scope>
    <source>
        <strain evidence="4">ATCC 29133 / PCC 73102</strain>
    </source>
</reference>
<dbReference type="PANTHER" id="PTHR35526">
    <property type="entry name" value="ANTI-SIGMA-F FACTOR RSBW-RELATED"/>
    <property type="match status" value="1"/>
</dbReference>
<proteinExistence type="predicted"/>